<feature type="compositionally biased region" description="Basic and acidic residues" evidence="10">
    <location>
        <begin position="35"/>
        <end position="58"/>
    </location>
</feature>
<dbReference type="FunFam" id="3.40.50.300:FF:000204">
    <property type="entry name" value="Translation elongation factor Tu"/>
    <property type="match status" value="1"/>
</dbReference>
<evidence type="ECO:0000256" key="6">
    <source>
        <dbReference type="ARBA" id="ARBA00022801"/>
    </source>
</evidence>
<reference evidence="12 13" key="1">
    <citation type="journal article" date="2018" name="PLoS Genet.">
        <title>Population sequencing reveals clonal diversity and ancestral inbreeding in the grapevine cultivar Chardonnay.</title>
        <authorList>
            <person name="Roach M.J."/>
            <person name="Johnson D.L."/>
            <person name="Bohlmann J."/>
            <person name="van Vuuren H.J."/>
            <person name="Jones S.J."/>
            <person name="Pretorius I.S."/>
            <person name="Schmidt S.A."/>
            <person name="Borneman A.R."/>
        </authorList>
    </citation>
    <scope>NUCLEOTIDE SEQUENCE [LARGE SCALE GENOMIC DNA]</scope>
    <source>
        <strain evidence="13">cv. Chardonnay</strain>
        <tissue evidence="12">Leaf</tissue>
    </source>
</reference>
<feature type="compositionally biased region" description="Polar residues" evidence="10">
    <location>
        <begin position="1"/>
        <end position="17"/>
    </location>
</feature>
<dbReference type="SUPFAM" id="SSF50447">
    <property type="entry name" value="Translation proteins"/>
    <property type="match status" value="1"/>
</dbReference>
<evidence type="ECO:0000256" key="8">
    <source>
        <dbReference type="ARBA" id="ARBA00023134"/>
    </source>
</evidence>
<dbReference type="GO" id="GO:0006412">
    <property type="term" value="P:translation"/>
    <property type="evidence" value="ECO:0007669"/>
    <property type="project" value="UniProtKB-KW"/>
</dbReference>
<dbReference type="Pfam" id="PF22594">
    <property type="entry name" value="GTP-eEF1A_C"/>
    <property type="match status" value="1"/>
</dbReference>
<keyword evidence="7" id="KW-0648">Protein biosynthesis</keyword>
<sequence>MHEACSTNLTTSVSSEVPSRVIDKHGLVNKQSSAKRSDRSSDLMPKGRHENVGDRDFSESGAANTESSAKGSDSSSMLMPKGRNNSKDESNISSIDKNKRQSISGNLLSSMTLNVKSEHSKSSSAGKSVSDVHYKPEKWMIPDQENDVLTQLNLAIVGHVDSGKSTLSGRLLHLLGRISQKEMHKYEKEANYRLSHCNCSGKGSFAYAWALDESTEERERGITMTVAVAYFDSKKYHVVVLDSPGHKDFVPNMISGATQADSAILVIDASIGAFEAGVDSTGGQTREHAQLIRSFGVDQIIVVVNKMDAVEYSKERFDFIKMQLGTFLRSCGFKDSSVSWIPLSAMENQNLVEAASDARLSSCCPHAELKFEQDLPKPIDSQLDNVCPSLGWLDSTRYQGPYLLDAIDSLQPPTRDFSKPLLMPICDVIKPSSSGQVSACGKLEAGALRSGFKVLVMPSGDVATVRSLERDSQTCAIARAGDNVAVCLQGIDGSNVMAGGVLCHPDFPVALEFHTHHSKEAATIVKILSLLDPKTGKVTKTAPRCVTAKQSAVLEVALSGAVCVEEFSNCRALGRAFLRAMGRTLAVGIVTRVIKEHE</sequence>
<dbReference type="InterPro" id="IPR050100">
    <property type="entry name" value="TRAFAC_GTPase_members"/>
</dbReference>
<evidence type="ECO:0000256" key="5">
    <source>
        <dbReference type="ARBA" id="ARBA00022741"/>
    </source>
</evidence>
<dbReference type="GO" id="GO:0003924">
    <property type="term" value="F:GTPase activity"/>
    <property type="evidence" value="ECO:0007669"/>
    <property type="project" value="InterPro"/>
</dbReference>
<feature type="compositionally biased region" description="Polar residues" evidence="10">
    <location>
        <begin position="61"/>
        <end position="77"/>
    </location>
</feature>
<comment type="catalytic activity">
    <reaction evidence="9">
        <text>GTP + H2O = GDP + phosphate + H(+)</text>
        <dbReference type="Rhea" id="RHEA:19669"/>
        <dbReference type="ChEBI" id="CHEBI:15377"/>
        <dbReference type="ChEBI" id="CHEBI:15378"/>
        <dbReference type="ChEBI" id="CHEBI:37565"/>
        <dbReference type="ChEBI" id="CHEBI:43474"/>
        <dbReference type="ChEBI" id="CHEBI:58189"/>
    </reaction>
    <physiologicalReaction direction="left-to-right" evidence="9">
        <dbReference type="Rhea" id="RHEA:19670"/>
    </physiologicalReaction>
</comment>
<dbReference type="Pfam" id="PF00009">
    <property type="entry name" value="GTP_EFTU"/>
    <property type="match status" value="1"/>
</dbReference>
<evidence type="ECO:0000256" key="10">
    <source>
        <dbReference type="SAM" id="MobiDB-lite"/>
    </source>
</evidence>
<evidence type="ECO:0000313" key="13">
    <source>
        <dbReference type="Proteomes" id="UP000288805"/>
    </source>
</evidence>
<keyword evidence="5" id="KW-0547">Nucleotide-binding</keyword>
<dbReference type="InterPro" id="IPR009001">
    <property type="entry name" value="Transl_elong_EF1A/Init_IF2_C"/>
</dbReference>
<organism evidence="12 13">
    <name type="scientific">Vitis vinifera</name>
    <name type="common">Grape</name>
    <dbReference type="NCBI Taxonomy" id="29760"/>
    <lineage>
        <taxon>Eukaryota</taxon>
        <taxon>Viridiplantae</taxon>
        <taxon>Streptophyta</taxon>
        <taxon>Embryophyta</taxon>
        <taxon>Tracheophyta</taxon>
        <taxon>Spermatophyta</taxon>
        <taxon>Magnoliopsida</taxon>
        <taxon>eudicotyledons</taxon>
        <taxon>Gunneridae</taxon>
        <taxon>Pentapetalae</taxon>
        <taxon>rosids</taxon>
        <taxon>Vitales</taxon>
        <taxon>Vitaceae</taxon>
        <taxon>Viteae</taxon>
        <taxon>Vitis</taxon>
    </lineage>
</organism>
<keyword evidence="8" id="KW-0342">GTP-binding</keyword>
<evidence type="ECO:0000256" key="2">
    <source>
        <dbReference type="ARBA" id="ARBA00004496"/>
    </source>
</evidence>
<dbReference type="GO" id="GO:0005525">
    <property type="term" value="F:GTP binding"/>
    <property type="evidence" value="ECO:0007669"/>
    <property type="project" value="UniProtKB-KW"/>
</dbReference>
<dbReference type="FunFam" id="2.40.30.10:FF:000020">
    <property type="entry name" value="Translation elongation factor EF-1"/>
    <property type="match status" value="1"/>
</dbReference>
<feature type="compositionally biased region" description="Polar residues" evidence="10">
    <location>
        <begin position="91"/>
        <end position="104"/>
    </location>
</feature>
<evidence type="ECO:0000256" key="7">
    <source>
        <dbReference type="ARBA" id="ARBA00022917"/>
    </source>
</evidence>
<comment type="similarity">
    <text evidence="3">Belongs to the TRAFAC class translation factor GTPase superfamily. Classic translation factor GTPase family. EF-Tu/EF-1A subfamily.</text>
</comment>
<dbReference type="InterPro" id="IPR027417">
    <property type="entry name" value="P-loop_NTPase"/>
</dbReference>
<dbReference type="Gene3D" id="3.40.50.300">
    <property type="entry name" value="P-loop containing nucleotide triphosphate hydrolases"/>
    <property type="match status" value="1"/>
</dbReference>
<evidence type="ECO:0000259" key="11">
    <source>
        <dbReference type="PROSITE" id="PS51722"/>
    </source>
</evidence>
<evidence type="ECO:0000256" key="9">
    <source>
        <dbReference type="ARBA" id="ARBA00049117"/>
    </source>
</evidence>
<dbReference type="FunFam" id="2.40.30.10:FF:000060">
    <property type="entry name" value="elongation factor 1-alpha isoform X4"/>
    <property type="match status" value="1"/>
</dbReference>
<feature type="region of interest" description="Disordered" evidence="10">
    <location>
        <begin position="1"/>
        <end position="104"/>
    </location>
</feature>
<evidence type="ECO:0000313" key="12">
    <source>
        <dbReference type="EMBL" id="RVW39860.1"/>
    </source>
</evidence>
<comment type="subcellular location">
    <subcellularLocation>
        <location evidence="2">Cytoplasm</location>
    </subcellularLocation>
</comment>
<dbReference type="EMBL" id="QGNW01001469">
    <property type="protein sequence ID" value="RVW39860.1"/>
    <property type="molecule type" value="Genomic_DNA"/>
</dbReference>
<dbReference type="InterPro" id="IPR054696">
    <property type="entry name" value="GTP-eEF1A_C"/>
</dbReference>
<feature type="domain" description="Tr-type G" evidence="11">
    <location>
        <begin position="149"/>
        <end position="421"/>
    </location>
</feature>
<dbReference type="PANTHER" id="PTHR23115">
    <property type="entry name" value="TRANSLATION FACTOR"/>
    <property type="match status" value="1"/>
</dbReference>
<dbReference type="Proteomes" id="UP000288805">
    <property type="component" value="Unassembled WGS sequence"/>
</dbReference>
<dbReference type="GO" id="GO:0005737">
    <property type="term" value="C:cytoplasm"/>
    <property type="evidence" value="ECO:0007669"/>
    <property type="project" value="UniProtKB-SubCell"/>
</dbReference>
<evidence type="ECO:0000256" key="1">
    <source>
        <dbReference type="ARBA" id="ARBA00003982"/>
    </source>
</evidence>
<accession>A0A438DWS6</accession>
<protein>
    <submittedName>
        <fullName evidence="12">HBS1-like protein</fullName>
    </submittedName>
</protein>
<evidence type="ECO:0000256" key="3">
    <source>
        <dbReference type="ARBA" id="ARBA00007249"/>
    </source>
</evidence>
<comment type="caution">
    <text evidence="12">The sequence shown here is derived from an EMBL/GenBank/DDBJ whole genome shotgun (WGS) entry which is preliminary data.</text>
</comment>
<dbReference type="InterPro" id="IPR000795">
    <property type="entry name" value="T_Tr_GTP-bd_dom"/>
</dbReference>
<dbReference type="Gene3D" id="2.40.30.10">
    <property type="entry name" value="Translation factors"/>
    <property type="match status" value="2"/>
</dbReference>
<proteinExistence type="inferred from homology"/>
<comment type="function">
    <text evidence="1">This protein promotes the GTP-dependent binding of aminoacyl-tRNA to the A-site of ribosomes during protein biosynthesis.</text>
</comment>
<keyword evidence="4" id="KW-0963">Cytoplasm</keyword>
<dbReference type="AlphaFoldDB" id="A0A438DWS6"/>
<dbReference type="SUPFAM" id="SSF52540">
    <property type="entry name" value="P-loop containing nucleoside triphosphate hydrolases"/>
    <property type="match status" value="1"/>
</dbReference>
<gene>
    <name evidence="12" type="primary">HBS1L_0</name>
    <name evidence="12" type="ORF">CK203_083132</name>
</gene>
<dbReference type="SUPFAM" id="SSF50465">
    <property type="entry name" value="EF-Tu/eEF-1alpha/eIF2-gamma C-terminal domain"/>
    <property type="match status" value="1"/>
</dbReference>
<dbReference type="InterPro" id="IPR009000">
    <property type="entry name" value="Transl_B-barrel_sf"/>
</dbReference>
<dbReference type="PRINTS" id="PR00315">
    <property type="entry name" value="ELONGATNFCT"/>
</dbReference>
<dbReference type="PROSITE" id="PS51722">
    <property type="entry name" value="G_TR_2"/>
    <property type="match status" value="1"/>
</dbReference>
<name>A0A438DWS6_VITVI</name>
<dbReference type="CDD" id="cd01883">
    <property type="entry name" value="EF1_alpha"/>
    <property type="match status" value="1"/>
</dbReference>
<keyword evidence="6" id="KW-0378">Hydrolase</keyword>
<evidence type="ECO:0000256" key="4">
    <source>
        <dbReference type="ARBA" id="ARBA00022490"/>
    </source>
</evidence>